<keyword evidence="3 7" id="KW-0238">DNA-binding</keyword>
<dbReference type="SUPFAM" id="SSF52172">
    <property type="entry name" value="CheY-like"/>
    <property type="match status" value="1"/>
</dbReference>
<dbReference type="Pfam" id="PF00486">
    <property type="entry name" value="Trans_reg_C"/>
    <property type="match status" value="1"/>
</dbReference>
<dbReference type="STRING" id="1123350.SAMN02744040_01803"/>
<dbReference type="Proteomes" id="UP000242520">
    <property type="component" value="Unassembled WGS sequence"/>
</dbReference>
<evidence type="ECO:0000256" key="7">
    <source>
        <dbReference type="PROSITE-ProRule" id="PRU01091"/>
    </source>
</evidence>
<dbReference type="RefSeq" id="WP_072725699.1">
    <property type="nucleotide sequence ID" value="NZ_FQXH01000021.1"/>
</dbReference>
<keyword evidence="4" id="KW-0804">Transcription</keyword>
<proteinExistence type="predicted"/>
<evidence type="ECO:0000256" key="1">
    <source>
        <dbReference type="ARBA" id="ARBA00018672"/>
    </source>
</evidence>
<dbReference type="SUPFAM" id="SSF46894">
    <property type="entry name" value="C-terminal effector domain of the bipartite response regulators"/>
    <property type="match status" value="1"/>
</dbReference>
<sequence length="224" mass="26177">MFKIMIVEDDLKIAQIVKENLIKWSFDVKVVEDFSDVLSVFSEYKPHLILMDINLPLYDGFYWCSQIRKLSKVPIIFISSRNTNMDIIMAINMGGDDFINKPFSIDVLVAKINAVLRRTYSYMDVESDIVEYKDVFLNIKDNCILYKGRQIELTRNEFKIIYILMKNAGSVVSREKIMRSLWEDESFVDDNTLTVNINRLRKKLEEIGIEGFIKTKKGQGYVIL</sequence>
<dbReference type="Gene3D" id="3.40.50.2300">
    <property type="match status" value="1"/>
</dbReference>
<dbReference type="InterPro" id="IPR036388">
    <property type="entry name" value="WH-like_DNA-bd_sf"/>
</dbReference>
<dbReference type="Pfam" id="PF00072">
    <property type="entry name" value="Response_reg"/>
    <property type="match status" value="1"/>
</dbReference>
<dbReference type="PANTHER" id="PTHR48111:SF43">
    <property type="entry name" value="STAGE 0 SPORULATION PROTEIN A HOMOLOG"/>
    <property type="match status" value="1"/>
</dbReference>
<evidence type="ECO:0000256" key="5">
    <source>
        <dbReference type="ARBA" id="ARBA00024867"/>
    </source>
</evidence>
<dbReference type="GO" id="GO:0000156">
    <property type="term" value="F:phosphorelay response regulator activity"/>
    <property type="evidence" value="ECO:0007669"/>
    <property type="project" value="TreeGrafter"/>
</dbReference>
<organism evidence="10 11">
    <name type="scientific">Tepidibacter thalassicus DSM 15285</name>
    <dbReference type="NCBI Taxonomy" id="1123350"/>
    <lineage>
        <taxon>Bacteria</taxon>
        <taxon>Bacillati</taxon>
        <taxon>Bacillota</taxon>
        <taxon>Clostridia</taxon>
        <taxon>Peptostreptococcales</taxon>
        <taxon>Peptostreptococcaceae</taxon>
        <taxon>Tepidibacter</taxon>
    </lineage>
</organism>
<dbReference type="OrthoDB" id="9790442at2"/>
<feature type="domain" description="Response regulatory" evidence="8">
    <location>
        <begin position="3"/>
        <end position="116"/>
    </location>
</feature>
<keyword evidence="11" id="KW-1185">Reference proteome</keyword>
<dbReference type="SMART" id="SM00448">
    <property type="entry name" value="REC"/>
    <property type="match status" value="1"/>
</dbReference>
<dbReference type="InterPro" id="IPR039420">
    <property type="entry name" value="WalR-like"/>
</dbReference>
<evidence type="ECO:0000313" key="10">
    <source>
        <dbReference type="EMBL" id="SHH39091.1"/>
    </source>
</evidence>
<dbReference type="InterPro" id="IPR001789">
    <property type="entry name" value="Sig_transdc_resp-reg_receiver"/>
</dbReference>
<dbReference type="InterPro" id="IPR011006">
    <property type="entry name" value="CheY-like_superfamily"/>
</dbReference>
<dbReference type="GO" id="GO:0006355">
    <property type="term" value="P:regulation of DNA-templated transcription"/>
    <property type="evidence" value="ECO:0007669"/>
    <property type="project" value="InterPro"/>
</dbReference>
<dbReference type="Gene3D" id="6.10.250.690">
    <property type="match status" value="1"/>
</dbReference>
<dbReference type="PANTHER" id="PTHR48111">
    <property type="entry name" value="REGULATOR OF RPOS"/>
    <property type="match status" value="1"/>
</dbReference>
<evidence type="ECO:0000256" key="6">
    <source>
        <dbReference type="PROSITE-ProRule" id="PRU00169"/>
    </source>
</evidence>
<dbReference type="CDD" id="cd18159">
    <property type="entry name" value="REC_OmpR_NsrR-like"/>
    <property type="match status" value="1"/>
</dbReference>
<dbReference type="GO" id="GO:0000976">
    <property type="term" value="F:transcription cis-regulatory region binding"/>
    <property type="evidence" value="ECO:0007669"/>
    <property type="project" value="TreeGrafter"/>
</dbReference>
<dbReference type="InterPro" id="IPR001867">
    <property type="entry name" value="OmpR/PhoB-type_DNA-bd"/>
</dbReference>
<dbReference type="Gene3D" id="1.10.10.10">
    <property type="entry name" value="Winged helix-like DNA-binding domain superfamily/Winged helix DNA-binding domain"/>
    <property type="match status" value="1"/>
</dbReference>
<comment type="function">
    <text evidence="5">May play the central regulatory role in sporulation. It may be an element of the effector pathway responsible for the activation of sporulation genes in response to nutritional stress. Spo0A may act in concert with spo0H (a sigma factor) to control the expression of some genes that are critical to the sporulation process.</text>
</comment>
<dbReference type="CDD" id="cd00383">
    <property type="entry name" value="trans_reg_C"/>
    <property type="match status" value="1"/>
</dbReference>
<evidence type="ECO:0000313" key="11">
    <source>
        <dbReference type="Proteomes" id="UP000242520"/>
    </source>
</evidence>
<dbReference type="PROSITE" id="PS50110">
    <property type="entry name" value="RESPONSE_REGULATORY"/>
    <property type="match status" value="1"/>
</dbReference>
<evidence type="ECO:0000256" key="3">
    <source>
        <dbReference type="ARBA" id="ARBA00023125"/>
    </source>
</evidence>
<dbReference type="EMBL" id="FQXH01000021">
    <property type="protein sequence ID" value="SHH39091.1"/>
    <property type="molecule type" value="Genomic_DNA"/>
</dbReference>
<feature type="modified residue" description="4-aspartylphosphate" evidence="6">
    <location>
        <position position="52"/>
    </location>
</feature>
<dbReference type="GO" id="GO:0032993">
    <property type="term" value="C:protein-DNA complex"/>
    <property type="evidence" value="ECO:0007669"/>
    <property type="project" value="TreeGrafter"/>
</dbReference>
<reference evidence="11" key="1">
    <citation type="submission" date="2016-11" db="EMBL/GenBank/DDBJ databases">
        <authorList>
            <person name="Varghese N."/>
            <person name="Submissions S."/>
        </authorList>
    </citation>
    <scope>NUCLEOTIDE SEQUENCE [LARGE SCALE GENOMIC DNA]</scope>
    <source>
        <strain evidence="11">DSM 15285</strain>
    </source>
</reference>
<evidence type="ECO:0000256" key="2">
    <source>
        <dbReference type="ARBA" id="ARBA00023015"/>
    </source>
</evidence>
<feature type="DNA-binding region" description="OmpR/PhoB-type" evidence="7">
    <location>
        <begin position="127"/>
        <end position="224"/>
    </location>
</feature>
<accession>A0A1M5SKR3</accession>
<evidence type="ECO:0000256" key="4">
    <source>
        <dbReference type="ARBA" id="ARBA00023163"/>
    </source>
</evidence>
<dbReference type="PROSITE" id="PS51755">
    <property type="entry name" value="OMPR_PHOB"/>
    <property type="match status" value="1"/>
</dbReference>
<protein>
    <recommendedName>
        <fullName evidence="1">Stage 0 sporulation protein A homolog</fullName>
    </recommendedName>
</protein>
<feature type="domain" description="OmpR/PhoB-type" evidence="9">
    <location>
        <begin position="127"/>
        <end position="224"/>
    </location>
</feature>
<gene>
    <name evidence="10" type="ORF">SAMN02744040_01803</name>
</gene>
<evidence type="ECO:0000259" key="8">
    <source>
        <dbReference type="PROSITE" id="PS50110"/>
    </source>
</evidence>
<name>A0A1M5SKR3_9FIRM</name>
<dbReference type="GO" id="GO:0005829">
    <property type="term" value="C:cytosol"/>
    <property type="evidence" value="ECO:0007669"/>
    <property type="project" value="TreeGrafter"/>
</dbReference>
<keyword evidence="2" id="KW-0805">Transcription regulation</keyword>
<dbReference type="AlphaFoldDB" id="A0A1M5SKR3"/>
<dbReference type="SMART" id="SM00862">
    <property type="entry name" value="Trans_reg_C"/>
    <property type="match status" value="1"/>
</dbReference>
<keyword evidence="6" id="KW-0597">Phosphoprotein</keyword>
<evidence type="ECO:0000259" key="9">
    <source>
        <dbReference type="PROSITE" id="PS51755"/>
    </source>
</evidence>
<dbReference type="InterPro" id="IPR016032">
    <property type="entry name" value="Sig_transdc_resp-reg_C-effctor"/>
</dbReference>